<dbReference type="Pfam" id="PF12840">
    <property type="entry name" value="HTH_20"/>
    <property type="match status" value="1"/>
</dbReference>
<dbReference type="Gene3D" id="1.10.10.10">
    <property type="entry name" value="Winged helix-like DNA-binding domain superfamily/Winged helix DNA-binding domain"/>
    <property type="match status" value="1"/>
</dbReference>
<comment type="caution">
    <text evidence="1">The sequence shown here is derived from an EMBL/GenBank/DDBJ whole genome shotgun (WGS) entry which is preliminary data.</text>
</comment>
<protein>
    <submittedName>
        <fullName evidence="1">Transcriptional regulator</fullName>
    </submittedName>
</protein>
<sequence>MGEDCDVETIGSVLEDAVARSILVHARTESLSASALAERCDVSTVTIYRRLETLREHDLVVESTVPERDGNHYKAYRTNVRRLTVSLTEEGFGLEIERKDTPADRLTSLIEEM</sequence>
<dbReference type="RefSeq" id="WP_097378770.1">
    <property type="nucleotide sequence ID" value="NZ_NXNI01000001.1"/>
</dbReference>
<dbReference type="Proteomes" id="UP000219689">
    <property type="component" value="Unassembled WGS sequence"/>
</dbReference>
<dbReference type="InterPro" id="IPR011991">
    <property type="entry name" value="ArsR-like_HTH"/>
</dbReference>
<gene>
    <name evidence="1" type="ORF">CP557_04305</name>
</gene>
<proteinExistence type="predicted"/>
<dbReference type="InterPro" id="IPR036388">
    <property type="entry name" value="WH-like_DNA-bd_sf"/>
</dbReference>
<dbReference type="OrthoDB" id="290446at2157"/>
<evidence type="ECO:0000313" key="2">
    <source>
        <dbReference type="Proteomes" id="UP000219689"/>
    </source>
</evidence>
<dbReference type="CDD" id="cd00090">
    <property type="entry name" value="HTH_ARSR"/>
    <property type="match status" value="1"/>
</dbReference>
<dbReference type="InterPro" id="IPR036390">
    <property type="entry name" value="WH_DNA-bd_sf"/>
</dbReference>
<evidence type="ECO:0000313" key="1">
    <source>
        <dbReference type="EMBL" id="PCR89825.1"/>
    </source>
</evidence>
<organism evidence="1 2">
    <name type="scientific">Natrinema ejinorense</name>
    <dbReference type="NCBI Taxonomy" id="373386"/>
    <lineage>
        <taxon>Archaea</taxon>
        <taxon>Methanobacteriati</taxon>
        <taxon>Methanobacteriota</taxon>
        <taxon>Stenosarchaea group</taxon>
        <taxon>Halobacteria</taxon>
        <taxon>Halobacteriales</taxon>
        <taxon>Natrialbaceae</taxon>
        <taxon>Natrinema</taxon>
    </lineage>
</organism>
<dbReference type="SUPFAM" id="SSF46785">
    <property type="entry name" value="Winged helix' DNA-binding domain"/>
    <property type="match status" value="1"/>
</dbReference>
<name>A0A2A5QSP4_9EURY</name>
<keyword evidence="2" id="KW-1185">Reference proteome</keyword>
<dbReference type="EMBL" id="NXNI01000001">
    <property type="protein sequence ID" value="PCR89825.1"/>
    <property type="molecule type" value="Genomic_DNA"/>
</dbReference>
<accession>A0A2A5QSP4</accession>
<reference evidence="1 2" key="1">
    <citation type="submission" date="2017-09" db="EMBL/GenBank/DDBJ databases">
        <title>Genome sequences of Natrinema ejinorence JCM 13890T.</title>
        <authorList>
            <person name="Roh S.W."/>
            <person name="Kim Y.B."/>
            <person name="Kim J.Y."/>
        </authorList>
    </citation>
    <scope>NUCLEOTIDE SEQUENCE [LARGE SCALE GENOMIC DNA]</scope>
    <source>
        <strain evidence="1 2">JCM 13890</strain>
    </source>
</reference>
<dbReference type="AlphaFoldDB" id="A0A2A5QSP4"/>